<evidence type="ECO:0000256" key="3">
    <source>
        <dbReference type="ARBA" id="ARBA00022475"/>
    </source>
</evidence>
<feature type="transmembrane region" description="Helical" evidence="7">
    <location>
        <begin position="395"/>
        <end position="416"/>
    </location>
</feature>
<comment type="subcellular location">
    <subcellularLocation>
        <location evidence="1">Cell membrane</location>
        <topology evidence="1">Multi-pass membrane protein</topology>
    </subcellularLocation>
</comment>
<feature type="transmembrane region" description="Helical" evidence="7">
    <location>
        <begin position="74"/>
        <end position="93"/>
    </location>
</feature>
<dbReference type="InterPro" id="IPR020846">
    <property type="entry name" value="MFS_dom"/>
</dbReference>
<dbReference type="OrthoDB" id="3218494at2"/>
<dbReference type="PANTHER" id="PTHR42718">
    <property type="entry name" value="MAJOR FACILITATOR SUPERFAMILY MULTIDRUG TRANSPORTER MFSC"/>
    <property type="match status" value="1"/>
</dbReference>
<comment type="caution">
    <text evidence="9">The sequence shown here is derived from an EMBL/GenBank/DDBJ whole genome shotgun (WGS) entry which is preliminary data.</text>
</comment>
<gene>
    <name evidence="9" type="ORF">B7R22_01330</name>
</gene>
<keyword evidence="4 7" id="KW-0812">Transmembrane</keyword>
<evidence type="ECO:0000313" key="10">
    <source>
        <dbReference type="Proteomes" id="UP000256541"/>
    </source>
</evidence>
<feature type="transmembrane region" description="Helical" evidence="7">
    <location>
        <begin position="161"/>
        <end position="183"/>
    </location>
</feature>
<proteinExistence type="predicted"/>
<feature type="transmembrane region" description="Helical" evidence="7">
    <location>
        <begin position="44"/>
        <end position="62"/>
    </location>
</feature>
<evidence type="ECO:0000256" key="2">
    <source>
        <dbReference type="ARBA" id="ARBA00022448"/>
    </source>
</evidence>
<feature type="transmembrane region" description="Helical" evidence="7">
    <location>
        <begin position="436"/>
        <end position="457"/>
    </location>
</feature>
<keyword evidence="3" id="KW-1003">Cell membrane</keyword>
<dbReference type="CDD" id="cd17321">
    <property type="entry name" value="MFS_MMR_MDR_like"/>
    <property type="match status" value="1"/>
</dbReference>
<dbReference type="PROSITE" id="PS00216">
    <property type="entry name" value="SUGAR_TRANSPORT_1"/>
    <property type="match status" value="1"/>
</dbReference>
<dbReference type="Gene3D" id="1.20.1720.10">
    <property type="entry name" value="Multidrug resistance protein D"/>
    <property type="match status" value="1"/>
</dbReference>
<dbReference type="RefSeq" id="WP_116410024.1">
    <property type="nucleotide sequence ID" value="NZ_NBXB01000006.1"/>
</dbReference>
<dbReference type="InterPro" id="IPR004638">
    <property type="entry name" value="EmrB-like"/>
</dbReference>
<evidence type="ECO:0000256" key="5">
    <source>
        <dbReference type="ARBA" id="ARBA00022989"/>
    </source>
</evidence>
<evidence type="ECO:0000256" key="7">
    <source>
        <dbReference type="SAM" id="Phobius"/>
    </source>
</evidence>
<feature type="domain" description="Major facilitator superfamily (MFS) profile" evidence="8">
    <location>
        <begin position="8"/>
        <end position="462"/>
    </location>
</feature>
<protein>
    <submittedName>
        <fullName evidence="9">MFS transporter</fullName>
    </submittedName>
</protein>
<keyword evidence="6 7" id="KW-0472">Membrane</keyword>
<feature type="transmembrane region" description="Helical" evidence="7">
    <location>
        <begin position="9"/>
        <end position="32"/>
    </location>
</feature>
<keyword evidence="2" id="KW-0813">Transport</keyword>
<feature type="transmembrane region" description="Helical" evidence="7">
    <location>
        <begin position="195"/>
        <end position="216"/>
    </location>
</feature>
<dbReference type="InterPro" id="IPR036259">
    <property type="entry name" value="MFS_trans_sf"/>
</dbReference>
<dbReference type="PROSITE" id="PS50850">
    <property type="entry name" value="MFS"/>
    <property type="match status" value="1"/>
</dbReference>
<evidence type="ECO:0000256" key="1">
    <source>
        <dbReference type="ARBA" id="ARBA00004651"/>
    </source>
</evidence>
<dbReference type="NCBIfam" id="TIGR00711">
    <property type="entry name" value="efflux_EmrB"/>
    <property type="match status" value="1"/>
</dbReference>
<evidence type="ECO:0000256" key="4">
    <source>
        <dbReference type="ARBA" id="ARBA00022692"/>
    </source>
</evidence>
<evidence type="ECO:0000256" key="6">
    <source>
        <dbReference type="ARBA" id="ARBA00023136"/>
    </source>
</evidence>
<feature type="transmembrane region" description="Helical" evidence="7">
    <location>
        <begin position="354"/>
        <end position="374"/>
    </location>
</feature>
<feature type="transmembrane region" description="Helical" evidence="7">
    <location>
        <begin position="330"/>
        <end position="348"/>
    </location>
</feature>
<dbReference type="Proteomes" id="UP000256541">
    <property type="component" value="Unassembled WGS sequence"/>
</dbReference>
<accession>A0A3E0W3N2</accession>
<reference evidence="9 10" key="1">
    <citation type="submission" date="2017-04" db="EMBL/GenBank/DDBJ databases">
        <title>Comparative genome analysis of Subtercola boreus.</title>
        <authorList>
            <person name="Cho Y.-J."/>
            <person name="Cho A."/>
            <person name="Kim O.-S."/>
            <person name="Lee J.-I."/>
        </authorList>
    </citation>
    <scope>NUCLEOTIDE SEQUENCE [LARGE SCALE GENOMIC DNA]</scope>
    <source>
        <strain evidence="9 10">P27479</strain>
    </source>
</reference>
<feature type="transmembrane region" description="Helical" evidence="7">
    <location>
        <begin position="132"/>
        <end position="155"/>
    </location>
</feature>
<dbReference type="Pfam" id="PF07690">
    <property type="entry name" value="MFS_1"/>
    <property type="match status" value="1"/>
</dbReference>
<dbReference type="PRINTS" id="PR01036">
    <property type="entry name" value="TCRTETB"/>
</dbReference>
<evidence type="ECO:0000313" key="9">
    <source>
        <dbReference type="EMBL" id="RFA16974.1"/>
    </source>
</evidence>
<dbReference type="InterPro" id="IPR011701">
    <property type="entry name" value="MFS"/>
</dbReference>
<dbReference type="PANTHER" id="PTHR42718:SF46">
    <property type="entry name" value="BLR6921 PROTEIN"/>
    <property type="match status" value="1"/>
</dbReference>
<dbReference type="AlphaFoldDB" id="A0A3E0W3N2"/>
<dbReference type="EMBL" id="NBXB01000006">
    <property type="protein sequence ID" value="RFA16974.1"/>
    <property type="molecule type" value="Genomic_DNA"/>
</dbReference>
<feature type="transmembrane region" description="Helical" evidence="7">
    <location>
        <begin position="301"/>
        <end position="318"/>
    </location>
</feature>
<evidence type="ECO:0000259" key="8">
    <source>
        <dbReference type="PROSITE" id="PS50850"/>
    </source>
</evidence>
<keyword evidence="5 7" id="KW-1133">Transmembrane helix</keyword>
<dbReference type="SUPFAM" id="SSF103473">
    <property type="entry name" value="MFS general substrate transporter"/>
    <property type="match status" value="2"/>
</dbReference>
<organism evidence="9 10">
    <name type="scientific">Subtercola boreus</name>
    <dbReference type="NCBI Taxonomy" id="120213"/>
    <lineage>
        <taxon>Bacteria</taxon>
        <taxon>Bacillati</taxon>
        <taxon>Actinomycetota</taxon>
        <taxon>Actinomycetes</taxon>
        <taxon>Micrococcales</taxon>
        <taxon>Microbacteriaceae</taxon>
        <taxon>Subtercola</taxon>
    </lineage>
</organism>
<feature type="transmembrane region" description="Helical" evidence="7">
    <location>
        <begin position="99"/>
        <end position="120"/>
    </location>
</feature>
<dbReference type="InterPro" id="IPR005829">
    <property type="entry name" value="Sugar_transporter_CS"/>
</dbReference>
<feature type="transmembrane region" description="Helical" evidence="7">
    <location>
        <begin position="228"/>
        <end position="245"/>
    </location>
</feature>
<dbReference type="GO" id="GO:0005886">
    <property type="term" value="C:plasma membrane"/>
    <property type="evidence" value="ECO:0007669"/>
    <property type="project" value="UniProtKB-SubCell"/>
</dbReference>
<sequence>MRQSPWSTLVVLAIAQFMVVLDVTIVNVALPNMQNDLGFAPDDLQWVISAYTLIFGGFLLLGGRSADLIGRRRVFVIGLVVFALSSLAAGLATSPFELILFRGVQGLGGAMLSASALTLLTVTFEHGRRRNIALGIWGGLAGLGGTLGAIVGGVLVDSLSWRWVFLVNVPIGVIVIVAAFLIVRESRAEITGRRTFDIAGAVLSTTGLLAIMLGVIRAEPLGWGSPEVIGLLAGGVLLLGAFVLVESRSAAPLIPLRLFRTRSLSFSVVALGLNSAGFLAMFFLTAIFLQQVRGLSALDTGIAFLPMGVAAIVGAVVASRFVTTFGTRPVQIVAALISVVGLVLLSGADAQNDYATNLLPGLVLFGLGITAMGVPAQVAAQSKVHRNDAGAASGVLNAGYQVGGALGLAVITTLATSHIADALAGGTAPVAAAVGGFQFGLLVAAVFAAANIVIAVLSPSVKVTEAEATEAAELEPVAI</sequence>
<dbReference type="Gene3D" id="1.20.1250.20">
    <property type="entry name" value="MFS general substrate transporter like domains"/>
    <property type="match status" value="1"/>
</dbReference>
<name>A0A3E0W3N2_9MICO</name>
<dbReference type="GO" id="GO:0022857">
    <property type="term" value="F:transmembrane transporter activity"/>
    <property type="evidence" value="ECO:0007669"/>
    <property type="project" value="InterPro"/>
</dbReference>
<feature type="transmembrane region" description="Helical" evidence="7">
    <location>
        <begin position="266"/>
        <end position="289"/>
    </location>
</feature>